<evidence type="ECO:0000256" key="10">
    <source>
        <dbReference type="SAM" id="Phobius"/>
    </source>
</evidence>
<keyword evidence="12" id="KW-1185">Reference proteome</keyword>
<evidence type="ECO:0000256" key="6">
    <source>
        <dbReference type="ARBA" id="ARBA00022989"/>
    </source>
</evidence>
<evidence type="ECO:0000256" key="2">
    <source>
        <dbReference type="ARBA" id="ARBA00022448"/>
    </source>
</evidence>
<keyword evidence="2" id="KW-0813">Transport</keyword>
<feature type="transmembrane region" description="Helical" evidence="10">
    <location>
        <begin position="170"/>
        <end position="195"/>
    </location>
</feature>
<feature type="transmembrane region" description="Helical" evidence="10">
    <location>
        <begin position="397"/>
        <end position="419"/>
    </location>
</feature>
<dbReference type="GO" id="GO:0015297">
    <property type="term" value="F:antiporter activity"/>
    <property type="evidence" value="ECO:0007669"/>
    <property type="project" value="UniProtKB-KW"/>
</dbReference>
<evidence type="ECO:0000313" key="12">
    <source>
        <dbReference type="Proteomes" id="UP000244898"/>
    </source>
</evidence>
<dbReference type="CDD" id="cd13131">
    <property type="entry name" value="MATE_NorM_like"/>
    <property type="match status" value="1"/>
</dbReference>
<accession>A0A2R8CDT6</accession>
<keyword evidence="3" id="KW-0050">Antiport</keyword>
<dbReference type="PANTHER" id="PTHR43298">
    <property type="entry name" value="MULTIDRUG RESISTANCE PROTEIN NORM-RELATED"/>
    <property type="match status" value="1"/>
</dbReference>
<organism evidence="11 12">
    <name type="scientific">Falsiruegeria mediterranea M17</name>
    <dbReference type="NCBI Taxonomy" id="1200281"/>
    <lineage>
        <taxon>Bacteria</taxon>
        <taxon>Pseudomonadati</taxon>
        <taxon>Pseudomonadota</taxon>
        <taxon>Alphaproteobacteria</taxon>
        <taxon>Rhodobacterales</taxon>
        <taxon>Roseobacteraceae</taxon>
        <taxon>Falsiruegeria</taxon>
    </lineage>
</organism>
<keyword evidence="4" id="KW-1003">Cell membrane</keyword>
<dbReference type="Pfam" id="PF01554">
    <property type="entry name" value="MatE"/>
    <property type="match status" value="2"/>
</dbReference>
<reference evidence="12" key="1">
    <citation type="submission" date="2018-03" db="EMBL/GenBank/DDBJ databases">
        <authorList>
            <person name="Rodrigo-Torres L."/>
            <person name="Arahal R. D."/>
            <person name="Lucena T."/>
        </authorList>
    </citation>
    <scope>NUCLEOTIDE SEQUENCE [LARGE SCALE GENOMIC DNA]</scope>
    <source>
        <strain evidence="12">CECT 7615</strain>
    </source>
</reference>
<dbReference type="NCBIfam" id="TIGR00797">
    <property type="entry name" value="matE"/>
    <property type="match status" value="1"/>
</dbReference>
<evidence type="ECO:0000256" key="9">
    <source>
        <dbReference type="ARBA" id="ARBA00031636"/>
    </source>
</evidence>
<sequence>MTAEQTPRPTRSPTGRLMREAQHIARLAFPIVVSLAAAALIGVVDTVMVAPLGTLPLAAVSITTSALIIFYSALFGFVSAIGVRMAEAFGKSNDQELITTTWIALVVALGVGTLGTLMMLAVRPALAWLGQPIEVLELLGGYWVSMSLLLVPFTIFYALKALFDAIDRPWIGVGLAFFAVACNVPANYVLIHGIWGWPGLGLVGAGIASLVSQSASLVLAFVILSRWKTRWNAPPYSGFDWRELQLQLKEGSVFSLGYLGEGAAYAVAGLMLGWFGAAALAAHQIVSAVSDVIYMVPLGISIAISIRVAQAIGANERERLRPIVLASLFVVVSWMSLVIIGILLGRAPLAQGLSDDPEVVALAISMFLVIAAMQIADGVQGTMLGVFRGMTDNHVPVVITLVSYWIIALPVGYVLGFVLDWGPNGVWIGYGSGLGLAAVALSYRFFSRV</sequence>
<keyword evidence="8 10" id="KW-0472">Membrane</keyword>
<evidence type="ECO:0000256" key="5">
    <source>
        <dbReference type="ARBA" id="ARBA00022692"/>
    </source>
</evidence>
<evidence type="ECO:0000256" key="7">
    <source>
        <dbReference type="ARBA" id="ARBA00023065"/>
    </source>
</evidence>
<dbReference type="GO" id="GO:0006811">
    <property type="term" value="P:monoatomic ion transport"/>
    <property type="evidence" value="ECO:0007669"/>
    <property type="project" value="UniProtKB-KW"/>
</dbReference>
<feature type="transmembrane region" description="Helical" evidence="10">
    <location>
        <begin position="425"/>
        <end position="446"/>
    </location>
</feature>
<dbReference type="AlphaFoldDB" id="A0A2R8CDT6"/>
<keyword evidence="6 10" id="KW-1133">Transmembrane helix</keyword>
<evidence type="ECO:0000313" key="11">
    <source>
        <dbReference type="EMBL" id="SPJ30616.1"/>
    </source>
</evidence>
<dbReference type="InterPro" id="IPR002528">
    <property type="entry name" value="MATE_fam"/>
</dbReference>
<comment type="subcellular location">
    <subcellularLocation>
        <location evidence="1">Cell inner membrane</location>
        <topology evidence="1">Multi-pass membrane protein</topology>
    </subcellularLocation>
</comment>
<dbReference type="PIRSF" id="PIRSF006603">
    <property type="entry name" value="DinF"/>
    <property type="match status" value="1"/>
</dbReference>
<name>A0A2R8CDT6_9RHOB</name>
<feature type="transmembrane region" description="Helical" evidence="10">
    <location>
        <begin position="102"/>
        <end position="122"/>
    </location>
</feature>
<evidence type="ECO:0000256" key="4">
    <source>
        <dbReference type="ARBA" id="ARBA00022475"/>
    </source>
</evidence>
<evidence type="ECO:0000256" key="8">
    <source>
        <dbReference type="ARBA" id="ARBA00023136"/>
    </source>
</evidence>
<keyword evidence="5 10" id="KW-0812">Transmembrane</keyword>
<dbReference type="EMBL" id="ONZG01000012">
    <property type="protein sequence ID" value="SPJ30616.1"/>
    <property type="molecule type" value="Genomic_DNA"/>
</dbReference>
<feature type="transmembrane region" description="Helical" evidence="10">
    <location>
        <begin position="324"/>
        <end position="347"/>
    </location>
</feature>
<feature type="transmembrane region" description="Helical" evidence="10">
    <location>
        <begin position="292"/>
        <end position="312"/>
    </location>
</feature>
<gene>
    <name evidence="11" type="primary">norM</name>
    <name evidence="11" type="ORF">TRM7615_04150</name>
</gene>
<dbReference type="RefSeq" id="WP_235824158.1">
    <property type="nucleotide sequence ID" value="NZ_ONZG01000012.1"/>
</dbReference>
<dbReference type="InterPro" id="IPR050222">
    <property type="entry name" value="MATE_MdtK"/>
</dbReference>
<keyword evidence="7" id="KW-0406">Ion transport</keyword>
<dbReference type="GO" id="GO:0042910">
    <property type="term" value="F:xenobiotic transmembrane transporter activity"/>
    <property type="evidence" value="ECO:0007669"/>
    <property type="project" value="InterPro"/>
</dbReference>
<feature type="transmembrane region" description="Helical" evidence="10">
    <location>
        <begin position="142"/>
        <end position="163"/>
    </location>
</feature>
<evidence type="ECO:0000256" key="1">
    <source>
        <dbReference type="ARBA" id="ARBA00004429"/>
    </source>
</evidence>
<proteinExistence type="predicted"/>
<feature type="transmembrane region" description="Helical" evidence="10">
    <location>
        <begin position="24"/>
        <end position="44"/>
    </location>
</feature>
<dbReference type="GO" id="GO:0005886">
    <property type="term" value="C:plasma membrane"/>
    <property type="evidence" value="ECO:0007669"/>
    <property type="project" value="UniProtKB-SubCell"/>
</dbReference>
<feature type="transmembrane region" description="Helical" evidence="10">
    <location>
        <begin position="359"/>
        <end position="376"/>
    </location>
</feature>
<feature type="transmembrane region" description="Helical" evidence="10">
    <location>
        <begin position="263"/>
        <end position="286"/>
    </location>
</feature>
<dbReference type="PANTHER" id="PTHR43298:SF2">
    <property type="entry name" value="FMN_FAD EXPORTER YEEO-RELATED"/>
    <property type="match status" value="1"/>
</dbReference>
<evidence type="ECO:0000256" key="3">
    <source>
        <dbReference type="ARBA" id="ARBA00022449"/>
    </source>
</evidence>
<dbReference type="Proteomes" id="UP000244898">
    <property type="component" value="Unassembled WGS sequence"/>
</dbReference>
<feature type="transmembrane region" description="Helical" evidence="10">
    <location>
        <begin position="56"/>
        <end position="81"/>
    </location>
</feature>
<protein>
    <recommendedName>
        <fullName evidence="9">Multidrug-efflux transporter</fullName>
    </recommendedName>
</protein>
<dbReference type="InterPro" id="IPR048279">
    <property type="entry name" value="MdtK-like"/>
</dbReference>
<feature type="transmembrane region" description="Helical" evidence="10">
    <location>
        <begin position="201"/>
        <end position="224"/>
    </location>
</feature>